<organism evidence="1 2">
    <name type="scientific">Stentor coeruleus</name>
    <dbReference type="NCBI Taxonomy" id="5963"/>
    <lineage>
        <taxon>Eukaryota</taxon>
        <taxon>Sar</taxon>
        <taxon>Alveolata</taxon>
        <taxon>Ciliophora</taxon>
        <taxon>Postciliodesmatophora</taxon>
        <taxon>Heterotrichea</taxon>
        <taxon>Heterotrichida</taxon>
        <taxon>Stentoridae</taxon>
        <taxon>Stentor</taxon>
    </lineage>
</organism>
<accession>A0A1R2CCV8</accession>
<dbReference type="EMBL" id="MPUH01000194">
    <property type="protein sequence ID" value="OMJ86812.1"/>
    <property type="molecule type" value="Genomic_DNA"/>
</dbReference>
<dbReference type="Proteomes" id="UP000187209">
    <property type="component" value="Unassembled WGS sequence"/>
</dbReference>
<dbReference type="AlphaFoldDB" id="A0A1R2CCV8"/>
<evidence type="ECO:0000313" key="1">
    <source>
        <dbReference type="EMBL" id="OMJ86812.1"/>
    </source>
</evidence>
<proteinExistence type="predicted"/>
<evidence type="ECO:0000313" key="2">
    <source>
        <dbReference type="Proteomes" id="UP000187209"/>
    </source>
</evidence>
<keyword evidence="2" id="KW-1185">Reference proteome</keyword>
<comment type="caution">
    <text evidence="1">The sequence shown here is derived from an EMBL/GenBank/DDBJ whole genome shotgun (WGS) entry which is preliminary data.</text>
</comment>
<sequence length="110" mass="12989">MDFKLKGNYEEEFAQRMNLMTEALEKPIGLQGKFDKYTLDDVSENFDKEAALDFINSLQTEIVTEKIEKLNINNQSYCVIGRKKKQRDKMIVEDKEEQKNRIILSFMDID</sequence>
<reference evidence="1 2" key="1">
    <citation type="submission" date="2016-11" db="EMBL/GenBank/DDBJ databases">
        <title>The macronuclear genome of Stentor coeruleus: a giant cell with tiny introns.</title>
        <authorList>
            <person name="Slabodnick M."/>
            <person name="Ruby J.G."/>
            <person name="Reiff S.B."/>
            <person name="Swart E.C."/>
            <person name="Gosai S."/>
            <person name="Prabakaran S."/>
            <person name="Witkowska E."/>
            <person name="Larue G.E."/>
            <person name="Fisher S."/>
            <person name="Freeman R.M."/>
            <person name="Gunawardena J."/>
            <person name="Chu W."/>
            <person name="Stover N.A."/>
            <person name="Gregory B.D."/>
            <person name="Nowacki M."/>
            <person name="Derisi J."/>
            <person name="Roy S.W."/>
            <person name="Marshall W.F."/>
            <person name="Sood P."/>
        </authorList>
    </citation>
    <scope>NUCLEOTIDE SEQUENCE [LARGE SCALE GENOMIC DNA]</scope>
    <source>
        <strain evidence="1">WM001</strain>
    </source>
</reference>
<name>A0A1R2CCV8_9CILI</name>
<gene>
    <name evidence="1" type="ORF">SteCoe_11583</name>
</gene>
<protein>
    <submittedName>
        <fullName evidence="1">Uncharacterized protein</fullName>
    </submittedName>
</protein>